<feature type="transmembrane region" description="Helical" evidence="1">
    <location>
        <begin position="251"/>
        <end position="274"/>
    </location>
</feature>
<dbReference type="Proteomes" id="UP001303046">
    <property type="component" value="Unassembled WGS sequence"/>
</dbReference>
<dbReference type="PANTHER" id="PTHR21301">
    <property type="entry name" value="REVERSE TRANSCRIPTASE"/>
    <property type="match status" value="1"/>
</dbReference>
<keyword evidence="1" id="KW-0472">Membrane</keyword>
<evidence type="ECO:0000256" key="1">
    <source>
        <dbReference type="SAM" id="Phobius"/>
    </source>
</evidence>
<gene>
    <name evidence="3" type="primary">Necator_chrIII.g11773</name>
    <name evidence="3" type="ORF">RB195_011008</name>
</gene>
<dbReference type="CDD" id="cd00304">
    <property type="entry name" value="RT_like"/>
    <property type="match status" value="1"/>
</dbReference>
<protein>
    <recommendedName>
        <fullName evidence="2">Reverse transcriptase domain-containing protein</fullName>
    </recommendedName>
</protein>
<dbReference type="InterPro" id="IPR043502">
    <property type="entry name" value="DNA/RNA_pol_sf"/>
</dbReference>
<dbReference type="Pfam" id="PF00078">
    <property type="entry name" value="RVT_1"/>
    <property type="match status" value="1"/>
</dbReference>
<name>A0ABR1D3R2_NECAM</name>
<accession>A0ABR1D3R2</accession>
<feature type="domain" description="Reverse transcriptase" evidence="2">
    <location>
        <begin position="1"/>
        <end position="127"/>
    </location>
</feature>
<dbReference type="InterPro" id="IPR058912">
    <property type="entry name" value="HTH_animal"/>
</dbReference>
<evidence type="ECO:0000259" key="2">
    <source>
        <dbReference type="PROSITE" id="PS50878"/>
    </source>
</evidence>
<dbReference type="InterPro" id="IPR000477">
    <property type="entry name" value="RT_dom"/>
</dbReference>
<sequence length="806" mass="90698">MTLINECLNCSIFRWSGQYYRQLRGLAMGQRLAPTLAIVFMAKIEKPIIDRKPLLYYRYIDDCCVVCSTQAELDACFNLLNQQCPHIKFTRERPIDNWLAFLNVHIYLRNGISHPSKMKKSVIGNMYRTAARVSSSSQEKAWSINVAHKVAMSNGYPAGDGATRQARYPSRRPNVVDGPEKIPFCLPYISDDMSRAVRGCLRKAGLRNDVRVVEIPPANLKAKLDSTDYKKQRSLPSKAPQKSRRDFKRNFLIGIKILVFFEVLVMIGLVSMFYTMAVKRLITDKIKWELEQVPGTGVFEEFAVSSSSETCSELARTMYIEGYRSNIIAATLQFCLNLQQPDRSGDLGQSVAVHYSPEKGCRYTQGLSTIPKNAELVQTFVHAVNADPFSESRGPYSELLPLASITLLALIENTTASELEEAAVLMQAEHGDKIISLTTHAINPVELGFLIREEMLFIKGEEFTTRDRGEITTITEFEEKVKCFISTTTLRDGDALKEHIKEHLMPNPLHYGDPFTSDYSPLDEVGNKYWVKKAMQYDAESRSYCYPGDPSVAPQIFEAVHTMSDIKVDEMFDFVPDQAASILHDVMHTIYDTIANYEVPSEWVSLYMVSNQTEFEKSGLKSNMFTLAMGNEAYAFIGTLGTSFGSLSTTPFMNNLVHNVVKNFAVAKGFANSLHPFIGLQNNTVTIAYAGTPGFPTVSLGIPRLLSTIILSTLFGHNLEEAVIYPLLYPLPNVDNLYRYEHPYRSQFDKYVSGAGKKIVNVPGMFGDSIAAISRRPDKYGRQKFVAFYKNKKTPGRQFNTRIIGL</sequence>
<keyword evidence="1" id="KW-1133">Transmembrane helix</keyword>
<reference evidence="3 4" key="1">
    <citation type="submission" date="2023-08" db="EMBL/GenBank/DDBJ databases">
        <title>A Necator americanus chromosomal reference genome.</title>
        <authorList>
            <person name="Ilik V."/>
            <person name="Petrzelkova K.J."/>
            <person name="Pardy F."/>
            <person name="Fuh T."/>
            <person name="Niatou-Singa F.S."/>
            <person name="Gouil Q."/>
            <person name="Baker L."/>
            <person name="Ritchie M.E."/>
            <person name="Jex A.R."/>
            <person name="Gazzola D."/>
            <person name="Li H."/>
            <person name="Toshio Fujiwara R."/>
            <person name="Zhan B."/>
            <person name="Aroian R.V."/>
            <person name="Pafco B."/>
            <person name="Schwarz E.M."/>
        </authorList>
    </citation>
    <scope>NUCLEOTIDE SEQUENCE [LARGE SCALE GENOMIC DNA]</scope>
    <source>
        <strain evidence="3 4">Aroian</strain>
        <tissue evidence="3">Whole animal</tissue>
    </source>
</reference>
<dbReference type="EMBL" id="JAVFWL010000003">
    <property type="protein sequence ID" value="KAK6744056.1"/>
    <property type="molecule type" value="Genomic_DNA"/>
</dbReference>
<dbReference type="Pfam" id="PF26215">
    <property type="entry name" value="HTH_animal"/>
    <property type="match status" value="1"/>
</dbReference>
<keyword evidence="1" id="KW-0812">Transmembrane</keyword>
<dbReference type="PANTHER" id="PTHR21301:SF10">
    <property type="entry name" value="REVERSE TRANSCRIPTASE DOMAIN-CONTAINING PROTEIN"/>
    <property type="match status" value="1"/>
</dbReference>
<evidence type="ECO:0000313" key="3">
    <source>
        <dbReference type="EMBL" id="KAK6744056.1"/>
    </source>
</evidence>
<dbReference type="PROSITE" id="PS50878">
    <property type="entry name" value="RT_POL"/>
    <property type="match status" value="1"/>
</dbReference>
<organism evidence="3 4">
    <name type="scientific">Necator americanus</name>
    <name type="common">Human hookworm</name>
    <dbReference type="NCBI Taxonomy" id="51031"/>
    <lineage>
        <taxon>Eukaryota</taxon>
        <taxon>Metazoa</taxon>
        <taxon>Ecdysozoa</taxon>
        <taxon>Nematoda</taxon>
        <taxon>Chromadorea</taxon>
        <taxon>Rhabditida</taxon>
        <taxon>Rhabditina</taxon>
        <taxon>Rhabditomorpha</taxon>
        <taxon>Strongyloidea</taxon>
        <taxon>Ancylostomatidae</taxon>
        <taxon>Bunostominae</taxon>
        <taxon>Necator</taxon>
    </lineage>
</organism>
<keyword evidence="4" id="KW-1185">Reference proteome</keyword>
<proteinExistence type="predicted"/>
<evidence type="ECO:0000313" key="4">
    <source>
        <dbReference type="Proteomes" id="UP001303046"/>
    </source>
</evidence>
<dbReference type="SUPFAM" id="SSF56672">
    <property type="entry name" value="DNA/RNA polymerases"/>
    <property type="match status" value="1"/>
</dbReference>
<comment type="caution">
    <text evidence="3">The sequence shown here is derived from an EMBL/GenBank/DDBJ whole genome shotgun (WGS) entry which is preliminary data.</text>
</comment>